<organism evidence="1 2">
    <name type="scientific">Glycine soja</name>
    <name type="common">Wild soybean</name>
    <dbReference type="NCBI Taxonomy" id="3848"/>
    <lineage>
        <taxon>Eukaryota</taxon>
        <taxon>Viridiplantae</taxon>
        <taxon>Streptophyta</taxon>
        <taxon>Embryophyta</taxon>
        <taxon>Tracheophyta</taxon>
        <taxon>Spermatophyta</taxon>
        <taxon>Magnoliopsida</taxon>
        <taxon>eudicotyledons</taxon>
        <taxon>Gunneridae</taxon>
        <taxon>Pentapetalae</taxon>
        <taxon>rosids</taxon>
        <taxon>fabids</taxon>
        <taxon>Fabales</taxon>
        <taxon>Fabaceae</taxon>
        <taxon>Papilionoideae</taxon>
        <taxon>50 kb inversion clade</taxon>
        <taxon>NPAAA clade</taxon>
        <taxon>indigoferoid/millettioid clade</taxon>
        <taxon>Phaseoleae</taxon>
        <taxon>Glycine</taxon>
        <taxon>Glycine subgen. Soja</taxon>
    </lineage>
</organism>
<dbReference type="Proteomes" id="UP000289340">
    <property type="component" value="Chromosome 17"/>
</dbReference>
<gene>
    <name evidence="1" type="ORF">D0Y65_045120</name>
</gene>
<comment type="caution">
    <text evidence="1">The sequence shown here is derived from an EMBL/GenBank/DDBJ whole genome shotgun (WGS) entry which is preliminary data.</text>
</comment>
<proteinExistence type="predicted"/>
<dbReference type="EMBL" id="QZWG01000017">
    <property type="protein sequence ID" value="RZB55661.1"/>
    <property type="molecule type" value="Genomic_DNA"/>
</dbReference>
<protein>
    <submittedName>
        <fullName evidence="1">Uncharacterized protein</fullName>
    </submittedName>
</protein>
<name>A0A445G341_GLYSO</name>
<keyword evidence="2" id="KW-1185">Reference proteome</keyword>
<sequence>MAPLMGGCFWLWWQLKQQCQQQQQHQRHQNMATDYGIQQWFVFHSTKILVRQKGFITELQFLPVTMLFLFS</sequence>
<reference evidence="1 2" key="1">
    <citation type="submission" date="2018-09" db="EMBL/GenBank/DDBJ databases">
        <title>A high-quality reference genome of wild soybean provides a powerful tool to mine soybean genomes.</title>
        <authorList>
            <person name="Xie M."/>
            <person name="Chung C.Y.L."/>
            <person name="Li M.-W."/>
            <person name="Wong F.-L."/>
            <person name="Chan T.-F."/>
            <person name="Lam H.-M."/>
        </authorList>
    </citation>
    <scope>NUCLEOTIDE SEQUENCE [LARGE SCALE GENOMIC DNA]</scope>
    <source>
        <strain evidence="2">cv. W05</strain>
        <tissue evidence="1">Hypocotyl of etiolated seedlings</tissue>
    </source>
</reference>
<evidence type="ECO:0000313" key="2">
    <source>
        <dbReference type="Proteomes" id="UP000289340"/>
    </source>
</evidence>
<accession>A0A445G341</accession>
<dbReference type="AlphaFoldDB" id="A0A445G341"/>
<evidence type="ECO:0000313" key="1">
    <source>
        <dbReference type="EMBL" id="RZB55661.1"/>
    </source>
</evidence>